<keyword evidence="1" id="KW-0378">Hydrolase</keyword>
<comment type="caution">
    <text evidence="3">The sequence shown here is derived from an EMBL/GenBank/DDBJ whole genome shotgun (WGS) entry which is preliminary data.</text>
</comment>
<dbReference type="InterPro" id="IPR050287">
    <property type="entry name" value="MTA/SAH_deaminase"/>
</dbReference>
<dbReference type="InterPro" id="IPR011059">
    <property type="entry name" value="Metal-dep_hydrolase_composite"/>
</dbReference>
<dbReference type="Pfam" id="PF01979">
    <property type="entry name" value="Amidohydro_1"/>
    <property type="match status" value="1"/>
</dbReference>
<gene>
    <name evidence="3" type="ORF">DRP43_05365</name>
</gene>
<name>A0A660SCT8_UNCT6</name>
<evidence type="ECO:0000259" key="2">
    <source>
        <dbReference type="Pfam" id="PF01979"/>
    </source>
</evidence>
<dbReference type="AlphaFoldDB" id="A0A660SCT8"/>
<dbReference type="SUPFAM" id="SSF51338">
    <property type="entry name" value="Composite domain of metallo-dependent hydrolases"/>
    <property type="match status" value="1"/>
</dbReference>
<dbReference type="Proteomes" id="UP000271125">
    <property type="component" value="Unassembled WGS sequence"/>
</dbReference>
<dbReference type="GO" id="GO:0016810">
    <property type="term" value="F:hydrolase activity, acting on carbon-nitrogen (but not peptide) bonds"/>
    <property type="evidence" value="ECO:0007669"/>
    <property type="project" value="InterPro"/>
</dbReference>
<dbReference type="SUPFAM" id="SSF51556">
    <property type="entry name" value="Metallo-dependent hydrolases"/>
    <property type="match status" value="1"/>
</dbReference>
<dbReference type="PANTHER" id="PTHR43794">
    <property type="entry name" value="AMINOHYDROLASE SSNA-RELATED"/>
    <property type="match status" value="1"/>
</dbReference>
<dbReference type="InterPro" id="IPR032466">
    <property type="entry name" value="Metal_Hydrolase"/>
</dbReference>
<organism evidence="3 4">
    <name type="scientific">candidate division TA06 bacterium</name>
    <dbReference type="NCBI Taxonomy" id="2250710"/>
    <lineage>
        <taxon>Bacteria</taxon>
        <taxon>Bacteria division TA06</taxon>
    </lineage>
</organism>
<dbReference type="Gene3D" id="3.20.20.140">
    <property type="entry name" value="Metal-dependent hydrolases"/>
    <property type="match status" value="1"/>
</dbReference>
<protein>
    <recommendedName>
        <fullName evidence="2">Amidohydrolase-related domain-containing protein</fullName>
    </recommendedName>
</protein>
<evidence type="ECO:0000313" key="4">
    <source>
        <dbReference type="Proteomes" id="UP000271125"/>
    </source>
</evidence>
<dbReference type="InterPro" id="IPR006680">
    <property type="entry name" value="Amidohydro-rel"/>
</dbReference>
<feature type="non-terminal residue" evidence="3">
    <location>
        <position position="1"/>
    </location>
</feature>
<sequence length="228" mass="25437">KYNLVFNIHLSETAFEVDTILKEKGVRPAFYLDNLGILKEKTILAHCVHINEDESLLIRDRGSSIAHNSQSNMKLASGIAPVNMFKRIGINVTIGTDGACSNNNLDIIEEGRETALLSKVFENDPTSLDAKYILQCLTINGAKALGIEDNIGSIEKGKRADIIIIDIHTPNMIPLYNPYSQIVYSANQSNVNDVMIDGKWVMKNKNILSFDDSNLFELGEKWKKRIKG</sequence>
<dbReference type="PANTHER" id="PTHR43794:SF11">
    <property type="entry name" value="AMIDOHYDROLASE-RELATED DOMAIN-CONTAINING PROTEIN"/>
    <property type="match status" value="1"/>
</dbReference>
<feature type="domain" description="Amidohydrolase-related" evidence="2">
    <location>
        <begin position="1"/>
        <end position="201"/>
    </location>
</feature>
<dbReference type="EMBL" id="QNBD01000256">
    <property type="protein sequence ID" value="RKX68608.1"/>
    <property type="molecule type" value="Genomic_DNA"/>
</dbReference>
<accession>A0A660SCT8</accession>
<reference evidence="3 4" key="1">
    <citation type="submission" date="2018-06" db="EMBL/GenBank/DDBJ databases">
        <title>Extensive metabolic versatility and redundancy in microbially diverse, dynamic hydrothermal sediments.</title>
        <authorList>
            <person name="Dombrowski N."/>
            <person name="Teske A."/>
            <person name="Baker B.J."/>
        </authorList>
    </citation>
    <scope>NUCLEOTIDE SEQUENCE [LARGE SCALE GENOMIC DNA]</scope>
    <source>
        <strain evidence="3">B10_G13</strain>
    </source>
</reference>
<evidence type="ECO:0000256" key="1">
    <source>
        <dbReference type="ARBA" id="ARBA00022801"/>
    </source>
</evidence>
<dbReference type="Gene3D" id="2.30.40.10">
    <property type="entry name" value="Urease, subunit C, domain 1"/>
    <property type="match status" value="1"/>
</dbReference>
<evidence type="ECO:0000313" key="3">
    <source>
        <dbReference type="EMBL" id="RKX68608.1"/>
    </source>
</evidence>
<proteinExistence type="predicted"/>